<proteinExistence type="predicted"/>
<keyword evidence="1" id="KW-0472">Membrane</keyword>
<evidence type="ECO:0000313" key="2">
    <source>
        <dbReference type="EMBL" id="QHU34517.1"/>
    </source>
</evidence>
<keyword evidence="1" id="KW-1133">Transmembrane helix</keyword>
<evidence type="ECO:0000256" key="1">
    <source>
        <dbReference type="SAM" id="Phobius"/>
    </source>
</evidence>
<dbReference type="EMBL" id="MN740573">
    <property type="protein sequence ID" value="QHU34517.1"/>
    <property type="molecule type" value="Genomic_DNA"/>
</dbReference>
<name>A0A6C0LV69_9ZZZZ</name>
<keyword evidence="1" id="KW-0812">Transmembrane</keyword>
<feature type="transmembrane region" description="Helical" evidence="1">
    <location>
        <begin position="56"/>
        <end position="77"/>
    </location>
</feature>
<accession>A0A6C0LV69</accession>
<reference evidence="2" key="1">
    <citation type="journal article" date="2020" name="Nature">
        <title>Giant virus diversity and host interactions through global metagenomics.</title>
        <authorList>
            <person name="Schulz F."/>
            <person name="Roux S."/>
            <person name="Paez-Espino D."/>
            <person name="Jungbluth S."/>
            <person name="Walsh D.A."/>
            <person name="Denef V.J."/>
            <person name="McMahon K.D."/>
            <person name="Konstantinidis K.T."/>
            <person name="Eloe-Fadrosh E.A."/>
            <person name="Kyrpides N.C."/>
            <person name="Woyke T."/>
        </authorList>
    </citation>
    <scope>NUCLEOTIDE SEQUENCE</scope>
    <source>
        <strain evidence="2">GVMAG-S-1016713-169</strain>
    </source>
</reference>
<dbReference type="AlphaFoldDB" id="A0A6C0LV69"/>
<organism evidence="2">
    <name type="scientific">viral metagenome</name>
    <dbReference type="NCBI Taxonomy" id="1070528"/>
    <lineage>
        <taxon>unclassified sequences</taxon>
        <taxon>metagenomes</taxon>
        <taxon>organismal metagenomes</taxon>
    </lineage>
</organism>
<protein>
    <submittedName>
        <fullName evidence="2">Uncharacterized protein</fullName>
    </submittedName>
</protein>
<sequence length="79" mass="8832">MENILLLLISILLCFSTSWSLTTFLRLQSGHNTSPSTAYFTNTCNITEEYIKVGKYTSISLIILSVIIMISASVRLIKT</sequence>